<proteinExistence type="inferred from homology"/>
<evidence type="ECO:0000313" key="8">
    <source>
        <dbReference type="Proteomes" id="UP001301769"/>
    </source>
</evidence>
<evidence type="ECO:0000256" key="6">
    <source>
        <dbReference type="SAM" id="Phobius"/>
    </source>
</evidence>
<protein>
    <submittedName>
        <fullName evidence="7">Cytochrome P450</fullName>
    </submittedName>
</protein>
<gene>
    <name evidence="7" type="ORF">QBC37DRAFT_399736</name>
</gene>
<dbReference type="InterPro" id="IPR017972">
    <property type="entry name" value="Cyt_P450_CS"/>
</dbReference>
<keyword evidence="5" id="KW-0560">Oxidoreductase</keyword>
<evidence type="ECO:0000256" key="3">
    <source>
        <dbReference type="ARBA" id="ARBA00022723"/>
    </source>
</evidence>
<dbReference type="EMBL" id="MU858095">
    <property type="protein sequence ID" value="KAK4214370.1"/>
    <property type="molecule type" value="Genomic_DNA"/>
</dbReference>
<dbReference type="SUPFAM" id="SSF48264">
    <property type="entry name" value="Cytochrome P450"/>
    <property type="match status" value="1"/>
</dbReference>
<sequence>MYSSPGGENLEMGSLTGAAARSFIRVIHIVIPVFWIGGLFFLLFGFLSIILPSVRLGSKPPRRNTVPYSVPFLKNTIPFLRDGSQFLLNARQKFPYGATLHVPIFQDSIYLIQGPRNVAELFHDARTTVSRAYALMLHHGFGMGHAAAKAYANDTSGARLKPIQGSSAGRPEDRIILITHENLVSGLLKDGLEPITQRYQKYFAEALQSLDIHTRDSEWIEGPDLVSFFEQHLGSALIRTLFGDHLLSQNPDFLPNLWEYDKRIALLASRVPRFLAPRVYRLRDRLLQCVKNWHADAVAHTKSHRHDAENDSYSDPSWGTKMMRERYQVLFLATGQDKDSVASADLAVIWASVTNVVPSSATLILQILRSERLLSSLRASLSPVSQHDKSHGNGAGFQAFESKDLDSIPLLSSLYAETLRFGVRIHIPRTAPHHDLHIGSGSTNIAPVPKGTLMVANTWLAHTDEAVWDNKQGQRPLDEFWAERFLVSRSESSNFTSSKKVTSGNDQATSGDSFQAKHGMVRLTGPTKLKANTGEDSGPVAGQGTSFSTEGLEGAWIPFGGGQHACPGRLLAKRIMLITAATMITNFDIEILHADSDRGKDLEFDCPRFGLGVAKPNGAVRFRIRRRKLGQQNMYEMR</sequence>
<accession>A0AAN6YAK3</accession>
<dbReference type="InterPro" id="IPR050529">
    <property type="entry name" value="CYP450_sterol_14alpha_dmase"/>
</dbReference>
<feature type="transmembrane region" description="Helical" evidence="6">
    <location>
        <begin position="29"/>
        <end position="51"/>
    </location>
</feature>
<keyword evidence="6" id="KW-1133">Transmembrane helix</keyword>
<evidence type="ECO:0000313" key="7">
    <source>
        <dbReference type="EMBL" id="KAK4214370.1"/>
    </source>
</evidence>
<comment type="caution">
    <text evidence="7">The sequence shown here is derived from an EMBL/GenBank/DDBJ whole genome shotgun (WGS) entry which is preliminary data.</text>
</comment>
<comment type="similarity">
    <text evidence="1 5">Belongs to the cytochrome P450 family.</text>
</comment>
<dbReference type="PROSITE" id="PS00086">
    <property type="entry name" value="CYTOCHROME_P450"/>
    <property type="match status" value="1"/>
</dbReference>
<dbReference type="AlphaFoldDB" id="A0AAN6YAK3"/>
<reference evidence="7" key="2">
    <citation type="submission" date="2023-05" db="EMBL/GenBank/DDBJ databases">
        <authorList>
            <consortium name="Lawrence Berkeley National Laboratory"/>
            <person name="Steindorff A."/>
            <person name="Hensen N."/>
            <person name="Bonometti L."/>
            <person name="Westerberg I."/>
            <person name="Brannstrom I.O."/>
            <person name="Guillou S."/>
            <person name="Cros-Aarteil S."/>
            <person name="Calhoun S."/>
            <person name="Haridas S."/>
            <person name="Kuo A."/>
            <person name="Mondo S."/>
            <person name="Pangilinan J."/>
            <person name="Riley R."/>
            <person name="Labutti K."/>
            <person name="Andreopoulos B."/>
            <person name="Lipzen A."/>
            <person name="Chen C."/>
            <person name="Yanf M."/>
            <person name="Daum C."/>
            <person name="Ng V."/>
            <person name="Clum A."/>
            <person name="Ohm R."/>
            <person name="Martin F."/>
            <person name="Silar P."/>
            <person name="Natvig D."/>
            <person name="Lalanne C."/>
            <person name="Gautier V."/>
            <person name="Ament-Velasquez S.L."/>
            <person name="Kruys A."/>
            <person name="Hutchinson M.I."/>
            <person name="Powell A.J."/>
            <person name="Barry K."/>
            <person name="Miller A.N."/>
            <person name="Grigoriev I.V."/>
            <person name="Debuchy R."/>
            <person name="Gladieux P."/>
            <person name="Thoren M.H."/>
            <person name="Johannesson H."/>
        </authorList>
    </citation>
    <scope>NUCLEOTIDE SEQUENCE</scope>
    <source>
        <strain evidence="7">PSN293</strain>
    </source>
</reference>
<dbReference type="GO" id="GO:0008395">
    <property type="term" value="F:steroid hydroxylase activity"/>
    <property type="evidence" value="ECO:0007669"/>
    <property type="project" value="TreeGrafter"/>
</dbReference>
<dbReference type="GO" id="GO:0005506">
    <property type="term" value="F:iron ion binding"/>
    <property type="evidence" value="ECO:0007669"/>
    <property type="project" value="InterPro"/>
</dbReference>
<evidence type="ECO:0000256" key="4">
    <source>
        <dbReference type="ARBA" id="ARBA00023004"/>
    </source>
</evidence>
<reference evidence="7" key="1">
    <citation type="journal article" date="2023" name="Mol. Phylogenet. Evol.">
        <title>Genome-scale phylogeny and comparative genomics of the fungal order Sordariales.</title>
        <authorList>
            <person name="Hensen N."/>
            <person name="Bonometti L."/>
            <person name="Westerberg I."/>
            <person name="Brannstrom I.O."/>
            <person name="Guillou S."/>
            <person name="Cros-Aarteil S."/>
            <person name="Calhoun S."/>
            <person name="Haridas S."/>
            <person name="Kuo A."/>
            <person name="Mondo S."/>
            <person name="Pangilinan J."/>
            <person name="Riley R."/>
            <person name="LaButti K."/>
            <person name="Andreopoulos B."/>
            <person name="Lipzen A."/>
            <person name="Chen C."/>
            <person name="Yan M."/>
            <person name="Daum C."/>
            <person name="Ng V."/>
            <person name="Clum A."/>
            <person name="Steindorff A."/>
            <person name="Ohm R.A."/>
            <person name="Martin F."/>
            <person name="Silar P."/>
            <person name="Natvig D.O."/>
            <person name="Lalanne C."/>
            <person name="Gautier V."/>
            <person name="Ament-Velasquez S.L."/>
            <person name="Kruys A."/>
            <person name="Hutchinson M.I."/>
            <person name="Powell A.J."/>
            <person name="Barry K."/>
            <person name="Miller A.N."/>
            <person name="Grigoriev I.V."/>
            <person name="Debuchy R."/>
            <person name="Gladieux P."/>
            <person name="Hiltunen Thoren M."/>
            <person name="Johannesson H."/>
        </authorList>
    </citation>
    <scope>NUCLEOTIDE SEQUENCE</scope>
    <source>
        <strain evidence="7">PSN293</strain>
    </source>
</reference>
<name>A0AAN6YAK3_9PEZI</name>
<dbReference type="InterPro" id="IPR001128">
    <property type="entry name" value="Cyt_P450"/>
</dbReference>
<dbReference type="GO" id="GO:0020037">
    <property type="term" value="F:heme binding"/>
    <property type="evidence" value="ECO:0007669"/>
    <property type="project" value="InterPro"/>
</dbReference>
<keyword evidence="5" id="KW-0503">Monooxygenase</keyword>
<organism evidence="7 8">
    <name type="scientific">Rhypophila decipiens</name>
    <dbReference type="NCBI Taxonomy" id="261697"/>
    <lineage>
        <taxon>Eukaryota</taxon>
        <taxon>Fungi</taxon>
        <taxon>Dikarya</taxon>
        <taxon>Ascomycota</taxon>
        <taxon>Pezizomycotina</taxon>
        <taxon>Sordariomycetes</taxon>
        <taxon>Sordariomycetidae</taxon>
        <taxon>Sordariales</taxon>
        <taxon>Naviculisporaceae</taxon>
        <taxon>Rhypophila</taxon>
    </lineage>
</organism>
<evidence type="ECO:0000256" key="1">
    <source>
        <dbReference type="ARBA" id="ARBA00010617"/>
    </source>
</evidence>
<keyword evidence="6" id="KW-0812">Transmembrane</keyword>
<keyword evidence="8" id="KW-1185">Reference proteome</keyword>
<keyword evidence="4 5" id="KW-0408">Iron</keyword>
<dbReference type="Pfam" id="PF00067">
    <property type="entry name" value="p450"/>
    <property type="match status" value="2"/>
</dbReference>
<keyword evidence="3 5" id="KW-0479">Metal-binding</keyword>
<evidence type="ECO:0000256" key="5">
    <source>
        <dbReference type="RuleBase" id="RU000461"/>
    </source>
</evidence>
<keyword evidence="2 5" id="KW-0349">Heme</keyword>
<evidence type="ECO:0000256" key="2">
    <source>
        <dbReference type="ARBA" id="ARBA00022617"/>
    </source>
</evidence>
<dbReference type="Gene3D" id="1.10.630.10">
    <property type="entry name" value="Cytochrome P450"/>
    <property type="match status" value="1"/>
</dbReference>
<dbReference type="Proteomes" id="UP001301769">
    <property type="component" value="Unassembled WGS sequence"/>
</dbReference>
<dbReference type="PANTHER" id="PTHR24304">
    <property type="entry name" value="CYTOCHROME P450 FAMILY 7"/>
    <property type="match status" value="1"/>
</dbReference>
<dbReference type="PANTHER" id="PTHR24304:SF2">
    <property type="entry name" value="24-HYDROXYCHOLESTEROL 7-ALPHA-HYDROXYLASE"/>
    <property type="match status" value="1"/>
</dbReference>
<dbReference type="InterPro" id="IPR036396">
    <property type="entry name" value="Cyt_P450_sf"/>
</dbReference>
<keyword evidence="6" id="KW-0472">Membrane</keyword>
<dbReference type="GO" id="GO:0016705">
    <property type="term" value="F:oxidoreductase activity, acting on paired donors, with incorporation or reduction of molecular oxygen"/>
    <property type="evidence" value="ECO:0007669"/>
    <property type="project" value="InterPro"/>
</dbReference>